<dbReference type="GO" id="GO:0001522">
    <property type="term" value="P:pseudouridine synthesis"/>
    <property type="evidence" value="ECO:0007669"/>
    <property type="project" value="InterPro"/>
</dbReference>
<organism evidence="5">
    <name type="scientific">marine sediment metagenome</name>
    <dbReference type="NCBI Taxonomy" id="412755"/>
    <lineage>
        <taxon>unclassified sequences</taxon>
        <taxon>metagenomes</taxon>
        <taxon>ecological metagenomes</taxon>
    </lineage>
</organism>
<gene>
    <name evidence="5" type="ORF">LCGC14_0333600</name>
</gene>
<dbReference type="InterPro" id="IPR042214">
    <property type="entry name" value="TruD_catalytic"/>
</dbReference>
<evidence type="ECO:0000256" key="3">
    <source>
        <dbReference type="ARBA" id="ARBA00023235"/>
    </source>
</evidence>
<keyword evidence="2" id="KW-0819">tRNA processing</keyword>
<dbReference type="NCBIfam" id="TIGR00094">
    <property type="entry name" value="tRNA_TruD_broad"/>
    <property type="match status" value="1"/>
</dbReference>
<dbReference type="PANTHER" id="PTHR47811:SF1">
    <property type="entry name" value="TRNA PSEUDOURIDINE SYNTHASE D"/>
    <property type="match status" value="1"/>
</dbReference>
<comment type="caution">
    <text evidence="5">The sequence shown here is derived from an EMBL/GenBank/DDBJ whole genome shotgun (WGS) entry which is preliminary data.</text>
</comment>
<feature type="domain" description="TRUD" evidence="4">
    <location>
        <begin position="154"/>
        <end position="363"/>
    </location>
</feature>
<accession>A0A0F9TYL7</accession>
<evidence type="ECO:0000256" key="1">
    <source>
        <dbReference type="ARBA" id="ARBA00007953"/>
    </source>
</evidence>
<dbReference type="CDD" id="cd01291">
    <property type="entry name" value="PseudoU_synth"/>
    <property type="match status" value="1"/>
</dbReference>
<dbReference type="GO" id="GO:0003723">
    <property type="term" value="F:RNA binding"/>
    <property type="evidence" value="ECO:0007669"/>
    <property type="project" value="InterPro"/>
</dbReference>
<protein>
    <recommendedName>
        <fullName evidence="4">TRUD domain-containing protein</fullName>
    </recommendedName>
</protein>
<dbReference type="InterPro" id="IPR011760">
    <property type="entry name" value="PsdUridine_synth_TruD_insert"/>
</dbReference>
<proteinExistence type="inferred from homology"/>
<evidence type="ECO:0000256" key="2">
    <source>
        <dbReference type="ARBA" id="ARBA00022694"/>
    </source>
</evidence>
<comment type="similarity">
    <text evidence="1">Belongs to the pseudouridine synthase TruD family.</text>
</comment>
<dbReference type="PANTHER" id="PTHR47811">
    <property type="entry name" value="TRNA PSEUDOURIDINE SYNTHASE D"/>
    <property type="match status" value="1"/>
</dbReference>
<dbReference type="Gene3D" id="3.30.2350.20">
    <property type="entry name" value="TruD, catalytic domain"/>
    <property type="match status" value="1"/>
</dbReference>
<evidence type="ECO:0000313" key="5">
    <source>
        <dbReference type="EMBL" id="KKN80072.1"/>
    </source>
</evidence>
<reference evidence="5" key="1">
    <citation type="journal article" date="2015" name="Nature">
        <title>Complex archaea that bridge the gap between prokaryotes and eukaryotes.</title>
        <authorList>
            <person name="Spang A."/>
            <person name="Saw J.H."/>
            <person name="Jorgensen S.L."/>
            <person name="Zaremba-Niedzwiedzka K."/>
            <person name="Martijn J."/>
            <person name="Lind A.E."/>
            <person name="van Eijk R."/>
            <person name="Schleper C."/>
            <person name="Guy L."/>
            <person name="Ettema T.J."/>
        </authorList>
    </citation>
    <scope>NUCLEOTIDE SEQUENCE</scope>
</reference>
<name>A0A0F9TYL7_9ZZZZ</name>
<dbReference type="AlphaFoldDB" id="A0A0F9TYL7"/>
<dbReference type="SUPFAM" id="SSF55120">
    <property type="entry name" value="Pseudouridine synthase"/>
    <property type="match status" value="1"/>
</dbReference>
<dbReference type="GO" id="GO:0009982">
    <property type="term" value="F:pseudouridine synthase activity"/>
    <property type="evidence" value="ECO:0007669"/>
    <property type="project" value="InterPro"/>
</dbReference>
<dbReference type="InterPro" id="IPR001656">
    <property type="entry name" value="PsdUridine_synth_TruD"/>
</dbReference>
<dbReference type="Gene3D" id="1.10.1510.30">
    <property type="match status" value="1"/>
</dbReference>
<dbReference type="Pfam" id="PF01142">
    <property type="entry name" value="TruD"/>
    <property type="match status" value="1"/>
</dbReference>
<dbReference type="HAMAP" id="MF_01082">
    <property type="entry name" value="TruD"/>
    <property type="match status" value="1"/>
</dbReference>
<dbReference type="InterPro" id="IPR050170">
    <property type="entry name" value="TruD_pseudoU_synthase"/>
</dbReference>
<dbReference type="GO" id="GO:0008033">
    <property type="term" value="P:tRNA processing"/>
    <property type="evidence" value="ECO:0007669"/>
    <property type="project" value="UniProtKB-KW"/>
</dbReference>
<dbReference type="GO" id="GO:0005829">
    <property type="term" value="C:cytosol"/>
    <property type="evidence" value="ECO:0007669"/>
    <property type="project" value="TreeGrafter"/>
</dbReference>
<dbReference type="Gene3D" id="3.30.70.3160">
    <property type="match status" value="1"/>
</dbReference>
<keyword evidence="3" id="KW-0413">Isomerase</keyword>
<dbReference type="EMBL" id="LAZR01000237">
    <property type="protein sequence ID" value="KKN80072.1"/>
    <property type="molecule type" value="Genomic_DNA"/>
</dbReference>
<dbReference type="PROSITE" id="PS50984">
    <property type="entry name" value="TRUD"/>
    <property type="match status" value="1"/>
</dbReference>
<dbReference type="PIRSF" id="PIRSF037016">
    <property type="entry name" value="Pseudouridin_synth_euk_prd"/>
    <property type="match status" value="1"/>
</dbReference>
<evidence type="ECO:0000259" key="4">
    <source>
        <dbReference type="PROSITE" id="PS50984"/>
    </source>
</evidence>
<sequence>MQTDWPYLTADLPGIGGRVKSCVEDFRVDEIPLYAACGEGTHVYVQIRKAGIPTPVAVERIARYMNTRPSEIGVAGLKDAQAVATQWLSLEHADPDALAGYRDGQMQVLTVTRHTNKLRPGHLEGNRFAIRIRNVGGSALPAAEAVLETLTRRGVGNYFGHQRFGMRMDTHLLGAALVRDDLDEFLALYLGRPAPDDPPDCRGAREAFDAGDLEGALKHWPRHYGNERRALSAFKRRHKATAAVAAVDKRMRRLFVSACQSAIFNDVVAARIDTIDRVFVGDLAKKTDTGGVFSVEDVEVDQPRADALQISPTGPIVGTRCDLAEGRPGEIERRAIDASGLTLELFTKVGRLKLKGARRPLRFLLGDPSATAGRDDRGEFVELRFTAPSGCYATVAVREITKTGAL</sequence>
<dbReference type="InterPro" id="IPR020103">
    <property type="entry name" value="PsdUridine_synth_cat_dom_sf"/>
</dbReference>